<comment type="caution">
    <text evidence="3">The sequence shown here is derived from an EMBL/GenBank/DDBJ whole genome shotgun (WGS) entry which is preliminary data.</text>
</comment>
<dbReference type="GO" id="GO:0003723">
    <property type="term" value="F:RNA binding"/>
    <property type="evidence" value="ECO:0007669"/>
    <property type="project" value="InterPro"/>
</dbReference>
<dbReference type="OrthoDB" id="273070at2759"/>
<dbReference type="Proteomes" id="UP000257109">
    <property type="component" value="Unassembled WGS sequence"/>
</dbReference>
<evidence type="ECO:0000256" key="1">
    <source>
        <dbReference type="SAM" id="MobiDB-lite"/>
    </source>
</evidence>
<proteinExistence type="predicted"/>
<dbReference type="PANTHER" id="PTHR13309">
    <property type="entry name" value="NUCLEAR FRAGILE X MENTAL RETARDATION PROTEIN INTERACTING PROTEIN 1"/>
    <property type="match status" value="1"/>
</dbReference>
<reference evidence="3" key="1">
    <citation type="submission" date="2018-05" db="EMBL/GenBank/DDBJ databases">
        <title>Draft genome of Mucuna pruriens seed.</title>
        <authorList>
            <person name="Nnadi N.E."/>
            <person name="Vos R."/>
            <person name="Hasami M.H."/>
            <person name="Devisetty U.K."/>
            <person name="Aguiy J.C."/>
        </authorList>
    </citation>
    <scope>NUCLEOTIDE SEQUENCE [LARGE SCALE GENOMIC DNA]</scope>
    <source>
        <strain evidence="3">JCA_2017</strain>
    </source>
</reference>
<feature type="region of interest" description="Disordered" evidence="1">
    <location>
        <begin position="576"/>
        <end position="632"/>
    </location>
</feature>
<feature type="compositionally biased region" description="Basic and acidic residues" evidence="1">
    <location>
        <begin position="321"/>
        <end position="330"/>
    </location>
</feature>
<feature type="compositionally biased region" description="Basic residues" evidence="1">
    <location>
        <begin position="462"/>
        <end position="480"/>
    </location>
</feature>
<feature type="compositionally biased region" description="Polar residues" evidence="1">
    <location>
        <begin position="270"/>
        <end position="294"/>
    </location>
</feature>
<feature type="non-terminal residue" evidence="3">
    <location>
        <position position="632"/>
    </location>
</feature>
<evidence type="ECO:0000259" key="2">
    <source>
        <dbReference type="Pfam" id="PF10453"/>
    </source>
</evidence>
<dbReference type="AlphaFoldDB" id="A0A371EBJ4"/>
<feature type="compositionally biased region" description="Basic and acidic residues" evidence="1">
    <location>
        <begin position="481"/>
        <end position="492"/>
    </location>
</feature>
<feature type="compositionally biased region" description="Acidic residues" evidence="1">
    <location>
        <begin position="621"/>
        <end position="632"/>
    </location>
</feature>
<feature type="domain" description="FMR1-interacting protein 1 conserved" evidence="2">
    <location>
        <begin position="372"/>
        <end position="402"/>
    </location>
</feature>
<gene>
    <name evidence="3" type="ORF">CR513_58168</name>
</gene>
<dbReference type="PANTHER" id="PTHR13309:SF0">
    <property type="entry name" value="FMR1-INTERACTING PROTEIN NUFIP1"/>
    <property type="match status" value="1"/>
</dbReference>
<protein>
    <recommendedName>
        <fullName evidence="2">FMR1-interacting protein 1 conserved domain-containing protein</fullName>
    </recommendedName>
</protein>
<dbReference type="GO" id="GO:0005634">
    <property type="term" value="C:nucleus"/>
    <property type="evidence" value="ECO:0007669"/>
    <property type="project" value="TreeGrafter"/>
</dbReference>
<feature type="region of interest" description="Disordered" evidence="1">
    <location>
        <begin position="459"/>
        <end position="496"/>
    </location>
</feature>
<feature type="region of interest" description="Disordered" evidence="1">
    <location>
        <begin position="270"/>
        <end position="330"/>
    </location>
</feature>
<dbReference type="InterPro" id="IPR039136">
    <property type="entry name" value="NUFIP1-like"/>
</dbReference>
<organism evidence="3 4">
    <name type="scientific">Mucuna pruriens</name>
    <name type="common">Velvet bean</name>
    <name type="synonym">Dolichos pruriens</name>
    <dbReference type="NCBI Taxonomy" id="157652"/>
    <lineage>
        <taxon>Eukaryota</taxon>
        <taxon>Viridiplantae</taxon>
        <taxon>Streptophyta</taxon>
        <taxon>Embryophyta</taxon>
        <taxon>Tracheophyta</taxon>
        <taxon>Spermatophyta</taxon>
        <taxon>Magnoliopsida</taxon>
        <taxon>eudicotyledons</taxon>
        <taxon>Gunneridae</taxon>
        <taxon>Pentapetalae</taxon>
        <taxon>rosids</taxon>
        <taxon>fabids</taxon>
        <taxon>Fabales</taxon>
        <taxon>Fabaceae</taxon>
        <taxon>Papilionoideae</taxon>
        <taxon>50 kb inversion clade</taxon>
        <taxon>NPAAA clade</taxon>
        <taxon>indigoferoid/millettioid clade</taxon>
        <taxon>Phaseoleae</taxon>
        <taxon>Mucuna</taxon>
    </lineage>
</organism>
<sequence length="632" mass="71037">MSNNTNSSSKTQPTFLNAPNPNHQLFIQKTGVGNLQGQNLMPPFMQPPMNNTAPFMNAPNHNHFPLQNNQLHLPHMGHQQGQPHVGGLGPPNSVANANYNNPMFQGQVMQNAAQLNLSQQILAQSIMNMLQQPNMNMNMNMPNGQFCAPYPMQNMNQQLPMQMPNPSPYGMHPGSCPMFGFPNQVPQAMVPHNSMFPANPQLGLVPGNQVMPQIDPKEKNLAPPNVNTSAFVSPSPFSPQQLQGNASGSLNPSLAHTNHCQTPEFMKSYSQENPNSNIKTNVPNSNWKGSPSKNFKNKPNRGGFQGGFQKSKFHDKKRIGLPKEHNGKDENIVSMVRLMPVVKAGPNSGRAGQDGLKSKELKQQPERSFCVTYTEQEIQQWREARKKNHPFRNNIQKKHSERPKDSKVVDREVLQKELKEVLAKQAELGLEVAEIPSHYLKNSENQGLQSEVKNKFTDKRKFQNKFNKKSDRKGRFGKKQKFADKDISESPSKKRKPTLLQKLLSADIKRDQSHLFQVFRFMVMNSFFKHCPAKPLRYPSVTVKENGSEVDGEKTYLLTGKDVLKRGSEETVKKIVPLKNDNGHDSEDEASDDDENDSIVDNNHLHKEPSSLVKRQCDTGEGIDEEEGEIIE</sequence>
<keyword evidence="4" id="KW-1185">Reference proteome</keyword>
<dbReference type="Pfam" id="PF10453">
    <property type="entry name" value="NUFIP1"/>
    <property type="match status" value="1"/>
</dbReference>
<dbReference type="InterPro" id="IPR019496">
    <property type="entry name" value="NUFIP1_cons_dom"/>
</dbReference>
<name>A0A371EBJ4_MUCPR</name>
<evidence type="ECO:0000313" key="4">
    <source>
        <dbReference type="Proteomes" id="UP000257109"/>
    </source>
</evidence>
<dbReference type="EMBL" id="QJKJ01014921">
    <property type="protein sequence ID" value="RDX63407.1"/>
    <property type="molecule type" value="Genomic_DNA"/>
</dbReference>
<feature type="compositionally biased region" description="Basic residues" evidence="1">
    <location>
        <begin position="311"/>
        <end position="320"/>
    </location>
</feature>
<dbReference type="GO" id="GO:0000492">
    <property type="term" value="P:box C/D snoRNP assembly"/>
    <property type="evidence" value="ECO:0007669"/>
    <property type="project" value="TreeGrafter"/>
</dbReference>
<accession>A0A371EBJ4</accession>
<evidence type="ECO:0000313" key="3">
    <source>
        <dbReference type="EMBL" id="RDX63407.1"/>
    </source>
</evidence>
<dbReference type="STRING" id="157652.A0A371EBJ4"/>
<feature type="compositionally biased region" description="Acidic residues" evidence="1">
    <location>
        <begin position="586"/>
        <end position="598"/>
    </location>
</feature>